<gene>
    <name evidence="8" type="ORF">Back11_63040</name>
</gene>
<evidence type="ECO:0000313" key="8">
    <source>
        <dbReference type="EMBL" id="BBH24959.1"/>
    </source>
</evidence>
<sequence length="293" mass="32613">MSVFRAIRSIIPRRPANRSLFGDAMIFSFLALFAAFTALPLMYIVSSALKPLDELFRYPPRFIVVNPTLTNFTDLFQLLSNSWVPFSRYVFNTMFITLGGTAGLVLFASMAAYPLAKHKFPGSRSLFTIVVLALMFSPHVTAIPNFMIMSLFGWIDSYAAVIVPAFALPLGMYLMTQFMSQIPPALLEAAKIDGASEYRILWKIVMPLVRPAWLTVIIFSFQSLWSGNSASTYIFSEEKKSMDYALSQILMGGIARSGAAAAVTLLMMIVPITIFIMTQRKILQTMSTSGLKE</sequence>
<dbReference type="KEGG" id="pbk:Back11_63040"/>
<evidence type="ECO:0000256" key="5">
    <source>
        <dbReference type="ARBA" id="ARBA00022989"/>
    </source>
</evidence>
<name>A0A3G9JPH5_9BACL</name>
<feature type="transmembrane region" description="Helical" evidence="7">
    <location>
        <begin position="89"/>
        <end position="113"/>
    </location>
</feature>
<dbReference type="InterPro" id="IPR035906">
    <property type="entry name" value="MetI-like_sf"/>
</dbReference>
<reference evidence="8 9" key="1">
    <citation type="submission" date="2018-11" db="EMBL/GenBank/DDBJ databases">
        <title>Complete genome sequence of Paenibacillus baekrokdamisoli strain KCTC 33723.</title>
        <authorList>
            <person name="Kang S.W."/>
            <person name="Lee K.C."/>
            <person name="Kim K.K."/>
            <person name="Kim J.S."/>
            <person name="Kim D.S."/>
            <person name="Ko S.H."/>
            <person name="Yang S.H."/>
            <person name="Lee J.S."/>
        </authorList>
    </citation>
    <scope>NUCLEOTIDE SEQUENCE [LARGE SCALE GENOMIC DNA]</scope>
    <source>
        <strain evidence="8 9">KCTC 33723</strain>
    </source>
</reference>
<evidence type="ECO:0000256" key="2">
    <source>
        <dbReference type="ARBA" id="ARBA00022448"/>
    </source>
</evidence>
<feature type="transmembrane region" description="Helical" evidence="7">
    <location>
        <begin position="20"/>
        <end position="45"/>
    </location>
</feature>
<organism evidence="8 9">
    <name type="scientific">Paenibacillus baekrokdamisoli</name>
    <dbReference type="NCBI Taxonomy" id="1712516"/>
    <lineage>
        <taxon>Bacteria</taxon>
        <taxon>Bacillati</taxon>
        <taxon>Bacillota</taxon>
        <taxon>Bacilli</taxon>
        <taxon>Bacillales</taxon>
        <taxon>Paenibacillaceae</taxon>
        <taxon>Paenibacillus</taxon>
    </lineage>
</organism>
<proteinExistence type="inferred from homology"/>
<feature type="transmembrane region" description="Helical" evidence="7">
    <location>
        <begin position="158"/>
        <end position="179"/>
    </location>
</feature>
<dbReference type="PANTHER" id="PTHR43744">
    <property type="entry name" value="ABC TRANSPORTER PERMEASE PROTEIN MG189-RELATED-RELATED"/>
    <property type="match status" value="1"/>
</dbReference>
<evidence type="ECO:0000256" key="4">
    <source>
        <dbReference type="ARBA" id="ARBA00022692"/>
    </source>
</evidence>
<dbReference type="GO" id="GO:0005886">
    <property type="term" value="C:plasma membrane"/>
    <property type="evidence" value="ECO:0007669"/>
    <property type="project" value="UniProtKB-SubCell"/>
</dbReference>
<accession>A0A3G9JPH5</accession>
<dbReference type="EMBL" id="AP019308">
    <property type="protein sequence ID" value="BBH24959.1"/>
    <property type="molecule type" value="Genomic_DNA"/>
</dbReference>
<feature type="transmembrane region" description="Helical" evidence="7">
    <location>
        <begin position="245"/>
        <end position="276"/>
    </location>
</feature>
<comment type="similarity">
    <text evidence="7">Belongs to the binding-protein-dependent transport system permease family.</text>
</comment>
<dbReference type="InterPro" id="IPR000515">
    <property type="entry name" value="MetI-like"/>
</dbReference>
<keyword evidence="3" id="KW-1003">Cell membrane</keyword>
<keyword evidence="4 7" id="KW-0812">Transmembrane</keyword>
<evidence type="ECO:0000256" key="7">
    <source>
        <dbReference type="RuleBase" id="RU363032"/>
    </source>
</evidence>
<evidence type="ECO:0000313" key="9">
    <source>
        <dbReference type="Proteomes" id="UP000275368"/>
    </source>
</evidence>
<dbReference type="SUPFAM" id="SSF161098">
    <property type="entry name" value="MetI-like"/>
    <property type="match status" value="1"/>
</dbReference>
<keyword evidence="9" id="KW-1185">Reference proteome</keyword>
<keyword evidence="6 7" id="KW-0472">Membrane</keyword>
<protein>
    <submittedName>
        <fullName evidence="8">ABC transporter permease</fullName>
    </submittedName>
</protein>
<feature type="transmembrane region" description="Helical" evidence="7">
    <location>
        <begin position="125"/>
        <end position="152"/>
    </location>
</feature>
<evidence type="ECO:0000256" key="6">
    <source>
        <dbReference type="ARBA" id="ARBA00023136"/>
    </source>
</evidence>
<dbReference type="AlphaFoldDB" id="A0A3G9JPH5"/>
<dbReference type="Proteomes" id="UP000275368">
    <property type="component" value="Chromosome"/>
</dbReference>
<dbReference type="CDD" id="cd06261">
    <property type="entry name" value="TM_PBP2"/>
    <property type="match status" value="1"/>
</dbReference>
<dbReference type="PROSITE" id="PS50928">
    <property type="entry name" value="ABC_TM1"/>
    <property type="match status" value="1"/>
</dbReference>
<dbReference type="GO" id="GO:0055085">
    <property type="term" value="P:transmembrane transport"/>
    <property type="evidence" value="ECO:0007669"/>
    <property type="project" value="InterPro"/>
</dbReference>
<evidence type="ECO:0000256" key="3">
    <source>
        <dbReference type="ARBA" id="ARBA00022475"/>
    </source>
</evidence>
<comment type="subcellular location">
    <subcellularLocation>
        <location evidence="1 7">Cell membrane</location>
        <topology evidence="1 7">Multi-pass membrane protein</topology>
    </subcellularLocation>
</comment>
<dbReference type="Gene3D" id="1.10.3720.10">
    <property type="entry name" value="MetI-like"/>
    <property type="match status" value="1"/>
</dbReference>
<dbReference type="PANTHER" id="PTHR43744:SF1">
    <property type="entry name" value="BINDING-PROTEIN-DEPENDENT TRANSPORT SYSTEMS INNER MEMBRANE COMPONENT"/>
    <property type="match status" value="1"/>
</dbReference>
<keyword evidence="5 7" id="KW-1133">Transmembrane helix</keyword>
<dbReference type="Pfam" id="PF00528">
    <property type="entry name" value="BPD_transp_1"/>
    <property type="match status" value="1"/>
</dbReference>
<evidence type="ECO:0000256" key="1">
    <source>
        <dbReference type="ARBA" id="ARBA00004651"/>
    </source>
</evidence>
<keyword evidence="2 7" id="KW-0813">Transport</keyword>
<feature type="transmembrane region" description="Helical" evidence="7">
    <location>
        <begin position="200"/>
        <end position="225"/>
    </location>
</feature>